<reference evidence="6" key="2">
    <citation type="submission" date="2025-08" db="UniProtKB">
        <authorList>
            <consortium name="RefSeq"/>
        </authorList>
    </citation>
    <scope>IDENTIFICATION</scope>
    <source>
        <tissue evidence="6">Leaf</tissue>
    </source>
</reference>
<evidence type="ECO:0000313" key="5">
    <source>
        <dbReference type="Proteomes" id="UP000515151"/>
    </source>
</evidence>
<dbReference type="InterPro" id="IPR036322">
    <property type="entry name" value="WD40_repeat_dom_sf"/>
</dbReference>
<sequence length="331" mass="36247">MSNPSSAYPILYASFNQDSSCFVVGTRDGFKIFDSNTGKLLYERAMGAFIIVEMLFNTSLLAIVGAGEQPSLSPRRLVLFNTTTGTPLRELNFLTSVLAIRLNRKRLVVVLQDKTFIYDTNSVAMLDTVDTVPNLKGICAFSPNSDGCFLALPASTTRGLVLVYNVMELRPHCEIDAHRSPLAAMVLSSDGKYLATASEQGTLIRVYLVSEATKSFSFRRGTYPSTIYSLSFGPPAQLPDLLAATSSSGAVHIFCLELAMNQSYAVIRKVVKESGTSTSDFPACRVTMLLIAFTGYFQEYSLSINNQNESSWSLEREFNLLTVDSSVATRS</sequence>
<dbReference type="SMART" id="SM00320">
    <property type="entry name" value="WD40"/>
    <property type="match status" value="3"/>
</dbReference>
<proteinExistence type="inferred from homology"/>
<dbReference type="InterPro" id="IPR001680">
    <property type="entry name" value="WD40_rpt"/>
</dbReference>
<dbReference type="SUPFAM" id="SSF50978">
    <property type="entry name" value="WD40 repeat-like"/>
    <property type="match status" value="1"/>
</dbReference>
<dbReference type="PANTHER" id="PTHR11227">
    <property type="entry name" value="WD-REPEAT PROTEIN INTERACTING WITH PHOSPHOINOSIDES WIPI -RELATED"/>
    <property type="match status" value="1"/>
</dbReference>
<accession>A0A6P8CYC4</accession>
<gene>
    <name evidence="6" type="primary">LOC116198210</name>
</gene>
<dbReference type="RefSeq" id="XP_031384433.1">
    <property type="nucleotide sequence ID" value="XM_031528573.1"/>
</dbReference>
<comment type="similarity">
    <text evidence="4">Belongs to the WD repeat PROPPIN family.</text>
</comment>
<evidence type="ECO:0000256" key="3">
    <source>
        <dbReference type="ARBA" id="ARBA00022737"/>
    </source>
</evidence>
<evidence type="ECO:0000256" key="1">
    <source>
        <dbReference type="ARBA" id="ARBA00004623"/>
    </source>
</evidence>
<evidence type="ECO:0000313" key="6">
    <source>
        <dbReference type="RefSeq" id="XP_031384433.1"/>
    </source>
</evidence>
<reference evidence="5" key="1">
    <citation type="journal article" date="2020" name="Plant Biotechnol. J.">
        <title>The pomegranate (Punica granatum L.) draft genome dissects genetic divergence between soft- and hard-seeded cultivars.</title>
        <authorList>
            <person name="Luo X."/>
            <person name="Li H."/>
            <person name="Wu Z."/>
            <person name="Yao W."/>
            <person name="Zhao P."/>
            <person name="Cao D."/>
            <person name="Yu H."/>
            <person name="Li K."/>
            <person name="Poudel K."/>
            <person name="Zhao D."/>
            <person name="Zhang F."/>
            <person name="Xia X."/>
            <person name="Chen L."/>
            <person name="Wang Q."/>
            <person name="Jing D."/>
            <person name="Cao S."/>
        </authorList>
    </citation>
    <scope>NUCLEOTIDE SEQUENCE [LARGE SCALE GENOMIC DNA]</scope>
    <source>
        <strain evidence="5">cv. Tunisia</strain>
    </source>
</reference>
<keyword evidence="5" id="KW-1185">Reference proteome</keyword>
<evidence type="ECO:0000256" key="4">
    <source>
        <dbReference type="ARBA" id="ARBA00025740"/>
    </source>
</evidence>
<dbReference type="GeneID" id="116198210"/>
<dbReference type="InterPro" id="IPR048720">
    <property type="entry name" value="PROPPIN"/>
</dbReference>
<dbReference type="Gene3D" id="2.130.10.10">
    <property type="entry name" value="YVTN repeat-like/Quinoprotein amine dehydrogenase"/>
    <property type="match status" value="1"/>
</dbReference>
<evidence type="ECO:0000256" key="2">
    <source>
        <dbReference type="ARBA" id="ARBA00022574"/>
    </source>
</evidence>
<dbReference type="InterPro" id="IPR015943">
    <property type="entry name" value="WD40/YVTN_repeat-like_dom_sf"/>
</dbReference>
<organism evidence="5 6">
    <name type="scientific">Punica granatum</name>
    <name type="common">Pomegranate</name>
    <dbReference type="NCBI Taxonomy" id="22663"/>
    <lineage>
        <taxon>Eukaryota</taxon>
        <taxon>Viridiplantae</taxon>
        <taxon>Streptophyta</taxon>
        <taxon>Embryophyta</taxon>
        <taxon>Tracheophyta</taxon>
        <taxon>Spermatophyta</taxon>
        <taxon>Magnoliopsida</taxon>
        <taxon>eudicotyledons</taxon>
        <taxon>Gunneridae</taxon>
        <taxon>Pentapetalae</taxon>
        <taxon>rosids</taxon>
        <taxon>malvids</taxon>
        <taxon>Myrtales</taxon>
        <taxon>Lythraceae</taxon>
        <taxon>Punica</taxon>
    </lineage>
</organism>
<dbReference type="Pfam" id="PF21032">
    <property type="entry name" value="PROPPIN"/>
    <property type="match status" value="1"/>
</dbReference>
<protein>
    <submittedName>
        <fullName evidence="6">Autophagy-related protein 18b isoform X2</fullName>
    </submittedName>
</protein>
<dbReference type="GO" id="GO:0034045">
    <property type="term" value="C:phagophore assembly site membrane"/>
    <property type="evidence" value="ECO:0007669"/>
    <property type="project" value="UniProtKB-SubCell"/>
</dbReference>
<name>A0A6P8CYC4_PUNGR</name>
<comment type="subcellular location">
    <subcellularLocation>
        <location evidence="1">Preautophagosomal structure membrane</location>
        <topology evidence="1">Peripheral membrane protein</topology>
    </subcellularLocation>
</comment>
<keyword evidence="3" id="KW-0677">Repeat</keyword>
<dbReference type="AlphaFoldDB" id="A0A6P8CYC4"/>
<dbReference type="Proteomes" id="UP000515151">
    <property type="component" value="Chromosome 2"/>
</dbReference>
<keyword evidence="2" id="KW-0853">WD repeat</keyword>